<feature type="region of interest" description="Disordered" evidence="1">
    <location>
        <begin position="1"/>
        <end position="48"/>
    </location>
</feature>
<protein>
    <submittedName>
        <fullName evidence="2">Uncharacterized protein</fullName>
    </submittedName>
</protein>
<name>A0AAV4WBW0_9ARAC</name>
<proteinExistence type="predicted"/>
<evidence type="ECO:0000313" key="2">
    <source>
        <dbReference type="EMBL" id="GIY78780.1"/>
    </source>
</evidence>
<sequence>MTDPASAASSCLDAEDPEIVIPSLPSTGVTPTPSDATGSNPRVRNQGSCRLLPLLGGPRSRDHRHFRVLQQWCADSLQIIDKSRNRRPGN</sequence>
<evidence type="ECO:0000313" key="3">
    <source>
        <dbReference type="Proteomes" id="UP001054837"/>
    </source>
</evidence>
<evidence type="ECO:0000256" key="1">
    <source>
        <dbReference type="SAM" id="MobiDB-lite"/>
    </source>
</evidence>
<accession>A0AAV4WBW0</accession>
<dbReference type="AlphaFoldDB" id="A0AAV4WBW0"/>
<feature type="compositionally biased region" description="Polar residues" evidence="1">
    <location>
        <begin position="24"/>
        <end position="48"/>
    </location>
</feature>
<comment type="caution">
    <text evidence="2">The sequence shown here is derived from an EMBL/GenBank/DDBJ whole genome shotgun (WGS) entry which is preliminary data.</text>
</comment>
<dbReference type="Proteomes" id="UP001054837">
    <property type="component" value="Unassembled WGS sequence"/>
</dbReference>
<gene>
    <name evidence="2" type="ORF">CDAR_531931</name>
</gene>
<organism evidence="2 3">
    <name type="scientific">Caerostris darwini</name>
    <dbReference type="NCBI Taxonomy" id="1538125"/>
    <lineage>
        <taxon>Eukaryota</taxon>
        <taxon>Metazoa</taxon>
        <taxon>Ecdysozoa</taxon>
        <taxon>Arthropoda</taxon>
        <taxon>Chelicerata</taxon>
        <taxon>Arachnida</taxon>
        <taxon>Araneae</taxon>
        <taxon>Araneomorphae</taxon>
        <taxon>Entelegynae</taxon>
        <taxon>Araneoidea</taxon>
        <taxon>Araneidae</taxon>
        <taxon>Caerostris</taxon>
    </lineage>
</organism>
<dbReference type="EMBL" id="BPLQ01014275">
    <property type="protein sequence ID" value="GIY78780.1"/>
    <property type="molecule type" value="Genomic_DNA"/>
</dbReference>
<keyword evidence="3" id="KW-1185">Reference proteome</keyword>
<reference evidence="2 3" key="1">
    <citation type="submission" date="2021-06" db="EMBL/GenBank/DDBJ databases">
        <title>Caerostris darwini draft genome.</title>
        <authorList>
            <person name="Kono N."/>
            <person name="Arakawa K."/>
        </authorList>
    </citation>
    <scope>NUCLEOTIDE SEQUENCE [LARGE SCALE GENOMIC DNA]</scope>
</reference>